<dbReference type="STRING" id="6573.A0A210QCZ6"/>
<evidence type="ECO:0000256" key="2">
    <source>
        <dbReference type="ARBA" id="ARBA00022435"/>
    </source>
</evidence>
<evidence type="ECO:0000313" key="11">
    <source>
        <dbReference type="Proteomes" id="UP000242188"/>
    </source>
</evidence>
<evidence type="ECO:0000259" key="7">
    <source>
        <dbReference type="Pfam" id="PF01274"/>
    </source>
</evidence>
<dbReference type="EMBL" id="NEDP02004118">
    <property type="protein sequence ID" value="OWF46599.1"/>
    <property type="molecule type" value="Genomic_DNA"/>
</dbReference>
<dbReference type="PANTHER" id="PTHR42902:SF2">
    <property type="entry name" value="MALATE SYNTHASE"/>
    <property type="match status" value="1"/>
</dbReference>
<feature type="domain" description="Malate synthase N-terminal" evidence="8">
    <location>
        <begin position="54"/>
        <end position="104"/>
    </location>
</feature>
<evidence type="ECO:0000256" key="1">
    <source>
        <dbReference type="ARBA" id="ARBA00012636"/>
    </source>
</evidence>
<dbReference type="PIRSF" id="PIRSF001363">
    <property type="entry name" value="Malate_synth"/>
    <property type="match status" value="1"/>
</dbReference>
<evidence type="ECO:0000256" key="3">
    <source>
        <dbReference type="ARBA" id="ARBA00022532"/>
    </source>
</evidence>
<dbReference type="GO" id="GO:0005737">
    <property type="term" value="C:cytoplasm"/>
    <property type="evidence" value="ECO:0007669"/>
    <property type="project" value="TreeGrafter"/>
</dbReference>
<keyword evidence="2" id="KW-0329">Glyoxylate bypass</keyword>
<dbReference type="InterPro" id="IPR006252">
    <property type="entry name" value="Malate_synthA"/>
</dbReference>
<dbReference type="GO" id="GO:0004474">
    <property type="term" value="F:malate synthase activity"/>
    <property type="evidence" value="ECO:0007669"/>
    <property type="project" value="UniProtKB-EC"/>
</dbReference>
<dbReference type="FunFam" id="3.20.20.360:FF:000001">
    <property type="entry name" value="Malate synthase"/>
    <property type="match status" value="1"/>
</dbReference>
<dbReference type="PANTHER" id="PTHR42902">
    <property type="entry name" value="MALATE SYNTHASE"/>
    <property type="match status" value="1"/>
</dbReference>
<dbReference type="InterPro" id="IPR046363">
    <property type="entry name" value="MS_N_TIM-barrel_dom"/>
</dbReference>
<dbReference type="GO" id="GO:0006099">
    <property type="term" value="P:tricarboxylic acid cycle"/>
    <property type="evidence" value="ECO:0007669"/>
    <property type="project" value="UniProtKB-KW"/>
</dbReference>
<dbReference type="OrthoDB" id="4078635at2759"/>
<dbReference type="AlphaFoldDB" id="A0A210QCZ6"/>
<dbReference type="Proteomes" id="UP000242188">
    <property type="component" value="Unassembled WGS sequence"/>
</dbReference>
<feature type="domain" description="Malate synthase TIM barrel" evidence="7">
    <location>
        <begin position="195"/>
        <end position="440"/>
    </location>
</feature>
<dbReference type="Pfam" id="PF20656">
    <property type="entry name" value="MS_N"/>
    <property type="match status" value="1"/>
</dbReference>
<dbReference type="InterPro" id="IPR048355">
    <property type="entry name" value="MS_C"/>
</dbReference>
<keyword evidence="3" id="KW-0816">Tricarboxylic acid cycle</keyword>
<dbReference type="EC" id="2.3.3.9" evidence="1"/>
<dbReference type="InterPro" id="IPR011076">
    <property type="entry name" value="Malate_synth_sf"/>
</dbReference>
<evidence type="ECO:0000313" key="10">
    <source>
        <dbReference type="EMBL" id="OWF46599.1"/>
    </source>
</evidence>
<feature type="domain" description="Malate synthase C-terminal" evidence="9">
    <location>
        <begin position="448"/>
        <end position="566"/>
    </location>
</feature>
<feature type="active site" description="Proton donor" evidence="6">
    <location>
        <position position="481"/>
    </location>
</feature>
<dbReference type="Pfam" id="PF01274">
    <property type="entry name" value="MS_TIM-barrel"/>
    <property type="match status" value="1"/>
</dbReference>
<name>A0A210QCZ6_MIZYE</name>
<feature type="active site" description="Proton acceptor" evidence="6">
    <location>
        <position position="198"/>
    </location>
</feature>
<organism evidence="10 11">
    <name type="scientific">Mizuhopecten yessoensis</name>
    <name type="common">Japanese scallop</name>
    <name type="synonym">Patinopecten yessoensis</name>
    <dbReference type="NCBI Taxonomy" id="6573"/>
    <lineage>
        <taxon>Eukaryota</taxon>
        <taxon>Metazoa</taxon>
        <taxon>Spiralia</taxon>
        <taxon>Lophotrochozoa</taxon>
        <taxon>Mollusca</taxon>
        <taxon>Bivalvia</taxon>
        <taxon>Autobranchia</taxon>
        <taxon>Pteriomorphia</taxon>
        <taxon>Pectinida</taxon>
        <taxon>Pectinoidea</taxon>
        <taxon>Pectinidae</taxon>
        <taxon>Mizuhopecten</taxon>
    </lineage>
</organism>
<dbReference type="GO" id="GO:0006097">
    <property type="term" value="P:glyoxylate cycle"/>
    <property type="evidence" value="ECO:0007669"/>
    <property type="project" value="UniProtKB-KW"/>
</dbReference>
<dbReference type="SUPFAM" id="SSF51645">
    <property type="entry name" value="Malate synthase G"/>
    <property type="match status" value="1"/>
</dbReference>
<protein>
    <recommendedName>
        <fullName evidence="1">malate synthase</fullName>
        <ecNumber evidence="1">2.3.3.9</ecNumber>
    </recommendedName>
</protein>
<dbReference type="InterPro" id="IPR001465">
    <property type="entry name" value="Malate_synthase_TIM"/>
</dbReference>
<proteinExistence type="predicted"/>
<comment type="caution">
    <text evidence="10">The sequence shown here is derived from an EMBL/GenBank/DDBJ whole genome shotgun (WGS) entry which is preliminary data.</text>
</comment>
<evidence type="ECO:0000256" key="5">
    <source>
        <dbReference type="ARBA" id="ARBA00047918"/>
    </source>
</evidence>
<dbReference type="FunFam" id="1.20.1220.12:FF:000001">
    <property type="entry name" value="Malate synthase"/>
    <property type="match status" value="1"/>
</dbReference>
<comment type="catalytic activity">
    <reaction evidence="5">
        <text>glyoxylate + acetyl-CoA + H2O = (S)-malate + CoA + H(+)</text>
        <dbReference type="Rhea" id="RHEA:18181"/>
        <dbReference type="ChEBI" id="CHEBI:15377"/>
        <dbReference type="ChEBI" id="CHEBI:15378"/>
        <dbReference type="ChEBI" id="CHEBI:15589"/>
        <dbReference type="ChEBI" id="CHEBI:36655"/>
        <dbReference type="ChEBI" id="CHEBI:57287"/>
        <dbReference type="ChEBI" id="CHEBI:57288"/>
        <dbReference type="EC" id="2.3.3.9"/>
    </reaction>
</comment>
<keyword evidence="4" id="KW-0808">Transferase</keyword>
<evidence type="ECO:0000256" key="6">
    <source>
        <dbReference type="PIRSR" id="PIRSR001363-1"/>
    </source>
</evidence>
<dbReference type="Gene3D" id="3.20.20.360">
    <property type="entry name" value="Malate synthase, domain 3"/>
    <property type="match status" value="1"/>
</dbReference>
<dbReference type="InterPro" id="IPR044856">
    <property type="entry name" value="Malate_synth_C_sf"/>
</dbReference>
<gene>
    <name evidence="10" type="ORF">KP79_PYT12772</name>
</gene>
<evidence type="ECO:0000256" key="4">
    <source>
        <dbReference type="ARBA" id="ARBA00022679"/>
    </source>
</evidence>
<dbReference type="Pfam" id="PF20659">
    <property type="entry name" value="MS_C"/>
    <property type="match status" value="1"/>
</dbReference>
<evidence type="ECO:0000259" key="8">
    <source>
        <dbReference type="Pfam" id="PF20656"/>
    </source>
</evidence>
<accession>A0A210QCZ6</accession>
<dbReference type="Gene3D" id="1.20.1220.12">
    <property type="entry name" value="Malate synthase, domain III"/>
    <property type="match status" value="1"/>
</dbReference>
<sequence length="585" mass="65924">MERLHVLRGHLVRNKTKAKPQQQECVAPFQIPDEVWRRSVEQLGVEISDPPAQLKTAFKTLLTLEAVKFLDDLVRQFEDAVDQMLINRRLKKLDLDTSGKLPNFPVDDRVRQGDWSVAPIPERLRCRHVDLGDVSPSNIEHFEAALKSTAQGIQTDFDDGHCPTWTNQLGGLYNVYRAVHGQIPGVAAIDRLPVIMMRPRAWNMVEPNVLVSGKQIPGPLFDFGLLMFHNAQHLLNNKSGPYFYLSKLEGRQEAHVWNQIFTWTEKQLGLPHGCVKACVLIENVLASFEMEEILYELQDHSAGLNCGIWDYSASFINKFGCRKAFLLPDRNKYVSMDRHFLKSYMDLVVETCHRRGCPATGGMAASLLPNSTATSVEYGNVLQTVKQGKGKEIRAGVDGFMVYDVRLVEPMQKLFKELTPGENQYHVLRGEVAITATDLLLMPTGGVTRSGLKHNITVGILFIDSWLKGQGHFRLKGAIEDSATAEISRSQVWQCIRHQATLEEDGKVITLVMVQSVAGGVVRDELSGMRARGKLSQADYSRLQTAAQMFLEIVTKREFPEFITTYLSLNHTWLSFHQTNSVKLN</sequence>
<evidence type="ECO:0000259" key="9">
    <source>
        <dbReference type="Pfam" id="PF20659"/>
    </source>
</evidence>
<dbReference type="InterPro" id="IPR048356">
    <property type="entry name" value="MS_N"/>
</dbReference>
<reference evidence="10 11" key="1">
    <citation type="journal article" date="2017" name="Nat. Ecol. Evol.">
        <title>Scallop genome provides insights into evolution of bilaterian karyotype and development.</title>
        <authorList>
            <person name="Wang S."/>
            <person name="Zhang J."/>
            <person name="Jiao W."/>
            <person name="Li J."/>
            <person name="Xun X."/>
            <person name="Sun Y."/>
            <person name="Guo X."/>
            <person name="Huan P."/>
            <person name="Dong B."/>
            <person name="Zhang L."/>
            <person name="Hu X."/>
            <person name="Sun X."/>
            <person name="Wang J."/>
            <person name="Zhao C."/>
            <person name="Wang Y."/>
            <person name="Wang D."/>
            <person name="Huang X."/>
            <person name="Wang R."/>
            <person name="Lv J."/>
            <person name="Li Y."/>
            <person name="Zhang Z."/>
            <person name="Liu B."/>
            <person name="Lu W."/>
            <person name="Hui Y."/>
            <person name="Liang J."/>
            <person name="Zhou Z."/>
            <person name="Hou R."/>
            <person name="Li X."/>
            <person name="Liu Y."/>
            <person name="Li H."/>
            <person name="Ning X."/>
            <person name="Lin Y."/>
            <person name="Zhao L."/>
            <person name="Xing Q."/>
            <person name="Dou J."/>
            <person name="Li Y."/>
            <person name="Mao J."/>
            <person name="Guo H."/>
            <person name="Dou H."/>
            <person name="Li T."/>
            <person name="Mu C."/>
            <person name="Jiang W."/>
            <person name="Fu Q."/>
            <person name="Fu X."/>
            <person name="Miao Y."/>
            <person name="Liu J."/>
            <person name="Yu Q."/>
            <person name="Li R."/>
            <person name="Liao H."/>
            <person name="Li X."/>
            <person name="Kong Y."/>
            <person name="Jiang Z."/>
            <person name="Chourrout D."/>
            <person name="Li R."/>
            <person name="Bao Z."/>
        </authorList>
    </citation>
    <scope>NUCLEOTIDE SEQUENCE [LARGE SCALE GENOMIC DNA]</scope>
    <source>
        <strain evidence="10 11">PY_sf001</strain>
    </source>
</reference>
<keyword evidence="11" id="KW-1185">Reference proteome</keyword>